<organism evidence="10 11">
    <name type="scientific">Clupea harengus</name>
    <name type="common">Atlantic herring</name>
    <dbReference type="NCBI Taxonomy" id="7950"/>
    <lineage>
        <taxon>Eukaryota</taxon>
        <taxon>Metazoa</taxon>
        <taxon>Chordata</taxon>
        <taxon>Craniata</taxon>
        <taxon>Vertebrata</taxon>
        <taxon>Euteleostomi</taxon>
        <taxon>Actinopterygii</taxon>
        <taxon>Neopterygii</taxon>
        <taxon>Teleostei</taxon>
        <taxon>Clupei</taxon>
        <taxon>Clupeiformes</taxon>
        <taxon>Clupeoidei</taxon>
        <taxon>Clupeidae</taxon>
        <taxon>Clupea</taxon>
    </lineage>
</organism>
<keyword evidence="4 5" id="KW-1015">Disulfide bond</keyword>
<dbReference type="Pfam" id="PF09307">
    <property type="entry name" value="MHC2-interact"/>
    <property type="match status" value="1"/>
</dbReference>
<dbReference type="CDD" id="cd00191">
    <property type="entry name" value="TY"/>
    <property type="match status" value="1"/>
</dbReference>
<gene>
    <name evidence="11" type="primary">cd74a</name>
</gene>
<dbReference type="SUPFAM" id="SSF57610">
    <property type="entry name" value="Thyroglobulin type-1 domain"/>
    <property type="match status" value="1"/>
</dbReference>
<proteinExistence type="predicted"/>
<feature type="disulfide bond" evidence="5 6">
    <location>
        <begin position="180"/>
        <end position="200"/>
    </location>
</feature>
<keyword evidence="3" id="KW-0677">Repeat</keyword>
<keyword evidence="8" id="KW-1133">Transmembrane helix</keyword>
<feature type="domain" description="Thyroglobulin type-1" evidence="9">
    <location>
        <begin position="140"/>
        <end position="200"/>
    </location>
</feature>
<protein>
    <submittedName>
        <fullName evidence="11">CD74 molecule, major histocompatibility complex, class II invariant chain a</fullName>
    </submittedName>
</protein>
<evidence type="ECO:0000256" key="5">
    <source>
        <dbReference type="PIRSR" id="PIRSR001992-1"/>
    </source>
</evidence>
<evidence type="ECO:0000256" key="3">
    <source>
        <dbReference type="ARBA" id="ARBA00022737"/>
    </source>
</evidence>
<dbReference type="GeneID" id="105888638"/>
<dbReference type="InterPro" id="IPR043530">
    <property type="entry name" value="CD74_antigen"/>
</dbReference>
<dbReference type="SMART" id="SM00211">
    <property type="entry name" value="TY"/>
    <property type="match status" value="1"/>
</dbReference>
<dbReference type="AlphaFoldDB" id="A0A6P3VE75"/>
<keyword evidence="8" id="KW-0812">Transmembrane</keyword>
<dbReference type="PIRSF" id="PIRSF001992">
    <property type="entry name" value="CD74_antigen"/>
    <property type="match status" value="1"/>
</dbReference>
<keyword evidence="10" id="KW-1185">Reference proteome</keyword>
<name>A0A6P3VE75_CLUHA</name>
<dbReference type="RefSeq" id="XP_012669833.2">
    <property type="nucleotide sequence ID" value="XM_012814379.3"/>
</dbReference>
<reference evidence="11" key="1">
    <citation type="submission" date="2025-08" db="UniProtKB">
        <authorList>
            <consortium name="RefSeq"/>
        </authorList>
    </citation>
    <scope>IDENTIFICATION</scope>
</reference>
<dbReference type="GO" id="GO:0016020">
    <property type="term" value="C:membrane"/>
    <property type="evidence" value="ECO:0007669"/>
    <property type="project" value="InterPro"/>
</dbReference>
<evidence type="ECO:0000256" key="4">
    <source>
        <dbReference type="ARBA" id="ARBA00023157"/>
    </source>
</evidence>
<feature type="transmembrane region" description="Helical" evidence="8">
    <location>
        <begin position="35"/>
        <end position="57"/>
    </location>
</feature>
<dbReference type="PANTHER" id="PTHR12352">
    <property type="entry name" value="SECRETED MODULAR CALCIUM-BINDING PROTEIN"/>
    <property type="match status" value="1"/>
</dbReference>
<dbReference type="PROSITE" id="PS51162">
    <property type="entry name" value="THYROGLOBULIN_1_2"/>
    <property type="match status" value="1"/>
</dbReference>
<dbReference type="GO" id="GO:0006886">
    <property type="term" value="P:intracellular protein transport"/>
    <property type="evidence" value="ECO:0007669"/>
    <property type="project" value="InterPro"/>
</dbReference>
<comment type="subcellular location">
    <subcellularLocation>
        <location evidence="1">Secreted</location>
    </subcellularLocation>
</comment>
<dbReference type="InterPro" id="IPR036857">
    <property type="entry name" value="Thyroglobulin_1_sf"/>
</dbReference>
<dbReference type="Gene3D" id="4.10.800.10">
    <property type="entry name" value="Thyroglobulin type-1"/>
    <property type="match status" value="1"/>
</dbReference>
<comment type="caution">
    <text evidence="6">Lacks conserved residue(s) required for the propagation of feature annotation.</text>
</comment>
<feature type="disulfide bond" evidence="5">
    <location>
        <begin position="143"/>
        <end position="160"/>
    </location>
</feature>
<evidence type="ECO:0000256" key="1">
    <source>
        <dbReference type="ARBA" id="ARBA00004613"/>
    </source>
</evidence>
<dbReference type="InterPro" id="IPR015386">
    <property type="entry name" value="MHC_II-assoc_invar/CLIP_MHC-bd"/>
</dbReference>
<evidence type="ECO:0000313" key="10">
    <source>
        <dbReference type="Proteomes" id="UP000515152"/>
    </source>
</evidence>
<evidence type="ECO:0000313" key="11">
    <source>
        <dbReference type="RefSeq" id="XP_012669833.2"/>
    </source>
</evidence>
<dbReference type="InterPro" id="IPR000716">
    <property type="entry name" value="Thyroglobulin_1"/>
</dbReference>
<dbReference type="GO" id="GO:0035718">
    <property type="term" value="F:macrophage migration inhibitory factor binding"/>
    <property type="evidence" value="ECO:0007669"/>
    <property type="project" value="InterPro"/>
</dbReference>
<dbReference type="Proteomes" id="UP000515152">
    <property type="component" value="Chromosome 6"/>
</dbReference>
<feature type="disulfide bond" evidence="5 6">
    <location>
        <begin position="171"/>
        <end position="178"/>
    </location>
</feature>
<keyword evidence="2" id="KW-0964">Secreted</keyword>
<evidence type="ECO:0000256" key="7">
    <source>
        <dbReference type="SAM" id="MobiDB-lite"/>
    </source>
</evidence>
<evidence type="ECO:0000256" key="2">
    <source>
        <dbReference type="ARBA" id="ARBA00022525"/>
    </source>
</evidence>
<sequence>MADNTSQNEVLIGRAPSTENVGPAPRRASSGNLKVAGLTLLGCLLLAGQAVSTYVLLNQRQHLTDLQEGTNTLRRELSQRTSVSGGAGRVMQVPLNMPLLKDFSKADEKAPQGRRIPLTKLQSAIKTDVETTPAGASALDTKCNLEAGGPVHPGFYKPQCDEEGHYLPLQCWHSTGYCWCVDQTGTEVPGSRSRFTRPTCQ</sequence>
<dbReference type="GO" id="GO:0005615">
    <property type="term" value="C:extracellular space"/>
    <property type="evidence" value="ECO:0007669"/>
    <property type="project" value="TreeGrafter"/>
</dbReference>
<evidence type="ECO:0000256" key="8">
    <source>
        <dbReference type="SAM" id="Phobius"/>
    </source>
</evidence>
<evidence type="ECO:0000259" key="9">
    <source>
        <dbReference type="PROSITE" id="PS51162"/>
    </source>
</evidence>
<dbReference type="OrthoDB" id="406800at2759"/>
<feature type="region of interest" description="Disordered" evidence="7">
    <location>
        <begin position="1"/>
        <end position="29"/>
    </location>
</feature>
<keyword evidence="8" id="KW-0472">Membrane</keyword>
<dbReference type="InterPro" id="IPR051950">
    <property type="entry name" value="Dev_reg/Prot_inhib"/>
</dbReference>
<dbReference type="PROSITE" id="PS00484">
    <property type="entry name" value="THYROGLOBULIN_1_1"/>
    <property type="match status" value="1"/>
</dbReference>
<dbReference type="Pfam" id="PF00086">
    <property type="entry name" value="Thyroglobulin_1"/>
    <property type="match status" value="1"/>
</dbReference>
<dbReference type="KEGG" id="char:105888638"/>
<dbReference type="PANTHER" id="PTHR12352:SF3">
    <property type="entry name" value="NIDOGEN-2"/>
    <property type="match status" value="1"/>
</dbReference>
<dbReference type="CTD" id="58113"/>
<dbReference type="GO" id="GO:0042289">
    <property type="term" value="F:MHC class II protein binding"/>
    <property type="evidence" value="ECO:0007669"/>
    <property type="project" value="InterPro"/>
</dbReference>
<evidence type="ECO:0000256" key="6">
    <source>
        <dbReference type="PROSITE-ProRule" id="PRU00500"/>
    </source>
</evidence>
<dbReference type="GO" id="GO:0006955">
    <property type="term" value="P:immune response"/>
    <property type="evidence" value="ECO:0007669"/>
    <property type="project" value="InterPro"/>
</dbReference>
<accession>A0A6P3VE75</accession>
<dbReference type="GO" id="GO:0019882">
    <property type="term" value="P:antigen processing and presentation"/>
    <property type="evidence" value="ECO:0007669"/>
    <property type="project" value="InterPro"/>
</dbReference>